<dbReference type="Proteomes" id="UP000198346">
    <property type="component" value="Unassembled WGS sequence"/>
</dbReference>
<proteinExistence type="inferred from homology"/>
<dbReference type="RefSeq" id="WP_089411303.1">
    <property type="nucleotide sequence ID" value="NZ_JACIJT010000001.1"/>
</dbReference>
<keyword evidence="6 11" id="KW-1133">Transmembrane helix</keyword>
<dbReference type="InterPro" id="IPR000067">
    <property type="entry name" value="FlgMring_FliF"/>
</dbReference>
<keyword evidence="14" id="KW-0969">Cilium</keyword>
<comment type="subcellular location">
    <subcellularLocation>
        <location evidence="1 9">Bacterial flagellum basal body</location>
    </subcellularLocation>
    <subcellularLocation>
        <location evidence="2">Cell membrane</location>
        <topology evidence="2">Multi-pass membrane protein</topology>
    </subcellularLocation>
</comment>
<dbReference type="GO" id="GO:0009431">
    <property type="term" value="C:bacterial-type flagellum basal body, MS ring"/>
    <property type="evidence" value="ECO:0007669"/>
    <property type="project" value="InterPro"/>
</dbReference>
<dbReference type="PANTHER" id="PTHR30046">
    <property type="entry name" value="FLAGELLAR M-RING PROTEIN"/>
    <property type="match status" value="1"/>
</dbReference>
<dbReference type="InterPro" id="IPR006182">
    <property type="entry name" value="FliF_N_dom"/>
</dbReference>
<sequence length="544" mass="57146">MVNDRAWTLKNSAAASLTGMEKMQGLVSVWRILTPAKRLMLVGAVAAVVVSFSILARTASTPKMALLYAGLDGRTAGQVVGALERMNVPFDVRGEAIYVPSAKRDSIRMSLAGEGLPETGQAGYELLDNLNGFSTTSDMFGATYWRAREGELARTILATPGVKAARVHIAAPQAGAFARNRPAPSASVTVVMGAERLSRSQAQAIRYLVASAVPGLPADQVAIIDSSRGVVLEPGRDEEVVDVKDVADRAQAIENDIIELLEARVGPGNARVSVALDIDREREAVSEKTFNPDARVVTGKETTEITETTQGRGGAVTVASNLPEGDGAAGTGSRTERAETRETVTYGVSETTRQREKLPGSIRKMSVAVIVNQIAENPAEEGGEPVLRTQEELAALRELVARAAGLDEERGDTLTIQALPFRAASDEGVLVEANPIGDFLERHLMHVIQMVVLAVVTLVLALFVVKPLLAPKNLPAPSAEAQPQPALAQAAAAPAAAIAGEGASDALPAAEPDAIATLRELAGAKSDETAKLIQSWLDAAEDAA</sequence>
<keyword evidence="5 11" id="KW-0812">Transmembrane</keyword>
<evidence type="ECO:0000256" key="6">
    <source>
        <dbReference type="ARBA" id="ARBA00022989"/>
    </source>
</evidence>
<dbReference type="InterPro" id="IPR013556">
    <property type="entry name" value="Flag_M-ring_C"/>
</dbReference>
<dbReference type="GO" id="GO:0003774">
    <property type="term" value="F:cytoskeletal motor activity"/>
    <property type="evidence" value="ECO:0007669"/>
    <property type="project" value="InterPro"/>
</dbReference>
<evidence type="ECO:0000256" key="1">
    <source>
        <dbReference type="ARBA" id="ARBA00004117"/>
    </source>
</evidence>
<evidence type="ECO:0000259" key="13">
    <source>
        <dbReference type="Pfam" id="PF08345"/>
    </source>
</evidence>
<evidence type="ECO:0000256" key="5">
    <source>
        <dbReference type="ARBA" id="ARBA00022692"/>
    </source>
</evidence>
<reference evidence="14 15" key="1">
    <citation type="submission" date="2017-07" db="EMBL/GenBank/DDBJ databases">
        <authorList>
            <person name="Sun Z.S."/>
            <person name="Albrecht U."/>
            <person name="Echele G."/>
            <person name="Lee C.C."/>
        </authorList>
    </citation>
    <scope>NUCLEOTIDE SEQUENCE [LARGE SCALE GENOMIC DNA]</scope>
    <source>
        <strain evidence="14 15">CGMCC 1.12710</strain>
    </source>
</reference>
<evidence type="ECO:0000256" key="4">
    <source>
        <dbReference type="ARBA" id="ARBA00022475"/>
    </source>
</evidence>
<dbReference type="InterPro" id="IPR043427">
    <property type="entry name" value="YscJ/FliF"/>
</dbReference>
<organism evidence="14 15">
    <name type="scientific">Amphiplicatus metriothermophilus</name>
    <dbReference type="NCBI Taxonomy" id="1519374"/>
    <lineage>
        <taxon>Bacteria</taxon>
        <taxon>Pseudomonadati</taxon>
        <taxon>Pseudomonadota</taxon>
        <taxon>Alphaproteobacteria</taxon>
        <taxon>Parvularculales</taxon>
        <taxon>Parvularculaceae</taxon>
        <taxon>Amphiplicatus</taxon>
    </lineage>
</organism>
<feature type="region of interest" description="Disordered" evidence="10">
    <location>
        <begin position="308"/>
        <end position="339"/>
    </location>
</feature>
<keyword evidence="14" id="KW-0282">Flagellum</keyword>
<comment type="function">
    <text evidence="9">The M ring may be actively involved in energy transduction.</text>
</comment>
<evidence type="ECO:0000313" key="15">
    <source>
        <dbReference type="Proteomes" id="UP000198346"/>
    </source>
</evidence>
<evidence type="ECO:0000256" key="9">
    <source>
        <dbReference type="PIRNR" id="PIRNR004862"/>
    </source>
</evidence>
<evidence type="ECO:0000256" key="11">
    <source>
        <dbReference type="SAM" id="Phobius"/>
    </source>
</evidence>
<gene>
    <name evidence="14" type="ORF">SAMN06297382_0856</name>
</gene>
<dbReference type="PIRSF" id="PIRSF004862">
    <property type="entry name" value="FliF"/>
    <property type="match status" value="1"/>
</dbReference>
<dbReference type="NCBIfam" id="TIGR00206">
    <property type="entry name" value="fliF"/>
    <property type="match status" value="1"/>
</dbReference>
<evidence type="ECO:0000259" key="12">
    <source>
        <dbReference type="Pfam" id="PF01514"/>
    </source>
</evidence>
<evidence type="ECO:0000256" key="7">
    <source>
        <dbReference type="ARBA" id="ARBA00023136"/>
    </source>
</evidence>
<dbReference type="PANTHER" id="PTHR30046:SF0">
    <property type="entry name" value="FLAGELLAR M-RING PROTEIN"/>
    <property type="match status" value="1"/>
</dbReference>
<dbReference type="PRINTS" id="PR01009">
    <property type="entry name" value="FLGMRINGFLIF"/>
</dbReference>
<keyword evidence="7 11" id="KW-0472">Membrane</keyword>
<feature type="domain" description="Flagellar M-ring N-terminal" evidence="12">
    <location>
        <begin position="60"/>
        <end position="228"/>
    </location>
</feature>
<name>A0A239PMM4_9PROT</name>
<comment type="similarity">
    <text evidence="3 9">Belongs to the FliF family.</text>
</comment>
<evidence type="ECO:0000256" key="10">
    <source>
        <dbReference type="SAM" id="MobiDB-lite"/>
    </source>
</evidence>
<evidence type="ECO:0000256" key="8">
    <source>
        <dbReference type="ARBA" id="ARBA00023143"/>
    </source>
</evidence>
<protein>
    <recommendedName>
        <fullName evidence="9">Flagellar M-ring protein</fullName>
    </recommendedName>
</protein>
<evidence type="ECO:0000313" key="14">
    <source>
        <dbReference type="EMBL" id="SNT68354.1"/>
    </source>
</evidence>
<dbReference type="GO" id="GO:0071973">
    <property type="term" value="P:bacterial-type flagellum-dependent cell motility"/>
    <property type="evidence" value="ECO:0007669"/>
    <property type="project" value="InterPro"/>
</dbReference>
<keyword evidence="4" id="KW-1003">Cell membrane</keyword>
<dbReference type="Pfam" id="PF08345">
    <property type="entry name" value="YscJ_FliF_C"/>
    <property type="match status" value="1"/>
</dbReference>
<dbReference type="EMBL" id="FZQA01000001">
    <property type="protein sequence ID" value="SNT68354.1"/>
    <property type="molecule type" value="Genomic_DNA"/>
</dbReference>
<dbReference type="AlphaFoldDB" id="A0A239PMM4"/>
<dbReference type="Gene3D" id="3.30.300.30">
    <property type="match status" value="1"/>
</dbReference>
<feature type="transmembrane region" description="Helical" evidence="11">
    <location>
        <begin position="444"/>
        <end position="465"/>
    </location>
</feature>
<keyword evidence="8 9" id="KW-0975">Bacterial flagellum</keyword>
<dbReference type="InterPro" id="IPR045851">
    <property type="entry name" value="AMP-bd_C_sf"/>
</dbReference>
<evidence type="ECO:0000256" key="2">
    <source>
        <dbReference type="ARBA" id="ARBA00004651"/>
    </source>
</evidence>
<feature type="domain" description="Flagellar M-ring C-terminal" evidence="13">
    <location>
        <begin position="261"/>
        <end position="421"/>
    </location>
</feature>
<evidence type="ECO:0000256" key="3">
    <source>
        <dbReference type="ARBA" id="ARBA00007971"/>
    </source>
</evidence>
<keyword evidence="15" id="KW-1185">Reference proteome</keyword>
<feature type="transmembrane region" description="Helical" evidence="11">
    <location>
        <begin position="39"/>
        <end position="56"/>
    </location>
</feature>
<dbReference type="GO" id="GO:0005886">
    <property type="term" value="C:plasma membrane"/>
    <property type="evidence" value="ECO:0007669"/>
    <property type="project" value="UniProtKB-SubCell"/>
</dbReference>
<accession>A0A239PMM4</accession>
<dbReference type="Pfam" id="PF01514">
    <property type="entry name" value="YscJ_FliF"/>
    <property type="match status" value="1"/>
</dbReference>
<keyword evidence="14" id="KW-0966">Cell projection</keyword>